<feature type="non-terminal residue" evidence="2">
    <location>
        <position position="63"/>
    </location>
</feature>
<protein>
    <submittedName>
        <fullName evidence="2">Uncharacterized protein</fullName>
    </submittedName>
</protein>
<reference evidence="2" key="1">
    <citation type="journal article" date="2014" name="Front. Microbiol.">
        <title>High frequency of phylogenetically diverse reductive dehalogenase-homologous genes in deep subseafloor sedimentary metagenomes.</title>
        <authorList>
            <person name="Kawai M."/>
            <person name="Futagami T."/>
            <person name="Toyoda A."/>
            <person name="Takaki Y."/>
            <person name="Nishi S."/>
            <person name="Hori S."/>
            <person name="Arai W."/>
            <person name="Tsubouchi T."/>
            <person name="Morono Y."/>
            <person name="Uchiyama I."/>
            <person name="Ito T."/>
            <person name="Fujiyama A."/>
            <person name="Inagaki F."/>
            <person name="Takami H."/>
        </authorList>
    </citation>
    <scope>NUCLEOTIDE SEQUENCE</scope>
    <source>
        <strain evidence="2">Expedition CK06-06</strain>
    </source>
</reference>
<dbReference type="AlphaFoldDB" id="X0XTD7"/>
<feature type="region of interest" description="Disordered" evidence="1">
    <location>
        <begin position="1"/>
        <end position="26"/>
    </location>
</feature>
<proteinExistence type="predicted"/>
<evidence type="ECO:0000256" key="1">
    <source>
        <dbReference type="SAM" id="MobiDB-lite"/>
    </source>
</evidence>
<organism evidence="2">
    <name type="scientific">marine sediment metagenome</name>
    <dbReference type="NCBI Taxonomy" id="412755"/>
    <lineage>
        <taxon>unclassified sequences</taxon>
        <taxon>metagenomes</taxon>
        <taxon>ecological metagenomes</taxon>
    </lineage>
</organism>
<evidence type="ECO:0000313" key="2">
    <source>
        <dbReference type="EMBL" id="GAG46464.1"/>
    </source>
</evidence>
<accession>X0XTD7</accession>
<name>X0XTD7_9ZZZZ</name>
<gene>
    <name evidence="2" type="ORF">S01H1_81961</name>
</gene>
<dbReference type="EMBL" id="BARS01055517">
    <property type="protein sequence ID" value="GAG46464.1"/>
    <property type="molecule type" value="Genomic_DNA"/>
</dbReference>
<sequence>MANIVWDGETTDEPTTGTNWAGDAEPGATDIAIIPAYDDDPDSTSTGAANTILGSAAFPSASN</sequence>
<comment type="caution">
    <text evidence="2">The sequence shown here is derived from an EMBL/GenBank/DDBJ whole genome shotgun (WGS) entry which is preliminary data.</text>
</comment>